<gene>
    <name evidence="2" type="ORF">SAMN04487771_100848</name>
</gene>
<dbReference type="RefSeq" id="WP_074648943.1">
    <property type="nucleotide sequence ID" value="NZ_FOIL01000008.1"/>
</dbReference>
<reference evidence="3" key="1">
    <citation type="submission" date="2016-10" db="EMBL/GenBank/DDBJ databases">
        <authorList>
            <person name="Varghese N."/>
            <person name="Submissions S."/>
        </authorList>
    </citation>
    <scope>NUCLEOTIDE SEQUENCE [LARGE SCALE GENOMIC DNA]</scope>
    <source>
        <strain evidence="3">KH1P1</strain>
    </source>
</reference>
<sequence length="178" mass="19783">MSKGVFRLLRPTNGKLTVLWMGMIFLMSATAGPESDQQSGIIVDFLRIFLNPILDGMDASARGTINAALPLLVRKMAHMTEYAVLAILCCRTIQDRIRERNMAEKSRSLRYEAALIVSVLYACTDEFHQTFVAGRAGCVQDVLIDAAGACAGLAVWYLYERRKSRVTEIEPASRTHVL</sequence>
<dbReference type="NCBIfam" id="NF037970">
    <property type="entry name" value="vanZ_1"/>
    <property type="match status" value="1"/>
</dbReference>
<dbReference type="eggNOG" id="COG5652">
    <property type="taxonomic scope" value="Bacteria"/>
</dbReference>
<dbReference type="Proteomes" id="UP000199820">
    <property type="component" value="Unassembled WGS sequence"/>
</dbReference>
<evidence type="ECO:0000313" key="3">
    <source>
        <dbReference type="Proteomes" id="UP000199820"/>
    </source>
</evidence>
<evidence type="ECO:0000259" key="1">
    <source>
        <dbReference type="Pfam" id="PF04892"/>
    </source>
</evidence>
<protein>
    <submittedName>
        <fullName evidence="2">VanZ like family protein</fullName>
    </submittedName>
</protein>
<dbReference type="STRING" id="1526.SAMN02910262_00030"/>
<accession>A0A1I0CS12</accession>
<dbReference type="InterPro" id="IPR006976">
    <property type="entry name" value="VanZ-like"/>
</dbReference>
<organism evidence="2 3">
    <name type="scientific">[Clostridium] aminophilum</name>
    <dbReference type="NCBI Taxonomy" id="1526"/>
    <lineage>
        <taxon>Bacteria</taxon>
        <taxon>Bacillati</taxon>
        <taxon>Bacillota</taxon>
        <taxon>Clostridia</taxon>
        <taxon>Lachnospirales</taxon>
        <taxon>Lachnospiraceae</taxon>
    </lineage>
</organism>
<dbReference type="EMBL" id="FOIL01000008">
    <property type="protein sequence ID" value="SET22358.1"/>
    <property type="molecule type" value="Genomic_DNA"/>
</dbReference>
<keyword evidence="3" id="KW-1185">Reference proteome</keyword>
<dbReference type="OrthoDB" id="291892at2"/>
<dbReference type="Pfam" id="PF04892">
    <property type="entry name" value="VanZ"/>
    <property type="match status" value="1"/>
</dbReference>
<feature type="domain" description="VanZ-like" evidence="1">
    <location>
        <begin position="17"/>
        <end position="158"/>
    </location>
</feature>
<name>A0A1I0CS12_9FIRM</name>
<dbReference type="AlphaFoldDB" id="A0A1I0CS12"/>
<proteinExistence type="predicted"/>
<evidence type="ECO:0000313" key="2">
    <source>
        <dbReference type="EMBL" id="SET22358.1"/>
    </source>
</evidence>